<sequence length="223" mass="23574">MVLSGVAGDDYRVTVITLADVLARAACGHLPEPGAGPTIVPQPSARHAGVIAFTAHNVIFADVGEDWIRSRLPDDDLSAPLNPPFLGDLEERTGRRVNNIDMLALAAPTEGPPPIELVEVTDAAHPRVERAHRYRDDVRVWTCPGGLVLIGRGVGGRWEVALEVEPEGRGRGLGRTLARAARHLTAHPLWAQIAPGNAASVRAFLAAGYVPIGAEALLVPSSA</sequence>
<dbReference type="InterPro" id="IPR016181">
    <property type="entry name" value="Acyl_CoA_acyltransferase"/>
</dbReference>
<evidence type="ECO:0000313" key="2">
    <source>
        <dbReference type="EMBL" id="KAB8186162.1"/>
    </source>
</evidence>
<evidence type="ECO:0000313" key="3">
    <source>
        <dbReference type="Proteomes" id="UP000313066"/>
    </source>
</evidence>
<keyword evidence="2" id="KW-0808">Transferase</keyword>
<dbReference type="EMBL" id="VDMA02000004">
    <property type="protein sequence ID" value="KAB8186162.1"/>
    <property type="molecule type" value="Genomic_DNA"/>
</dbReference>
<dbReference type="SUPFAM" id="SSF55729">
    <property type="entry name" value="Acyl-CoA N-acyltransferases (Nat)"/>
    <property type="match status" value="1"/>
</dbReference>
<dbReference type="Pfam" id="PF00583">
    <property type="entry name" value="Acetyltransf_1"/>
    <property type="match status" value="1"/>
</dbReference>
<dbReference type="InterPro" id="IPR000182">
    <property type="entry name" value="GNAT_dom"/>
</dbReference>
<dbReference type="AlphaFoldDB" id="A0A5N6C0F4"/>
<protein>
    <submittedName>
        <fullName evidence="2">GNAT family N-acetyltransferase</fullName>
    </submittedName>
</protein>
<comment type="caution">
    <text evidence="2">The sequence shown here is derived from an EMBL/GenBank/DDBJ whole genome shotgun (WGS) entry which is preliminary data.</text>
</comment>
<gene>
    <name evidence="2" type="ORF">FH610_008560</name>
</gene>
<feature type="domain" description="N-acetyltransferase" evidence="1">
    <location>
        <begin position="89"/>
        <end position="223"/>
    </location>
</feature>
<reference evidence="2 3" key="1">
    <citation type="submission" date="2019-10" db="EMBL/GenBank/DDBJ databases">
        <title>Nonomuraea sp. nov., isolated from Phyllanthus amarus.</title>
        <authorList>
            <person name="Klykleung N."/>
            <person name="Tanasupawat S."/>
        </authorList>
    </citation>
    <scope>NUCLEOTIDE SEQUENCE [LARGE SCALE GENOMIC DNA]</scope>
    <source>
        <strain evidence="2 3">CR1-09</strain>
    </source>
</reference>
<name>A0A5N6C0F4_9ACTN</name>
<organism evidence="2 3">
    <name type="scientific">Microbispora catharanthi</name>
    <dbReference type="NCBI Taxonomy" id="1712871"/>
    <lineage>
        <taxon>Bacteria</taxon>
        <taxon>Bacillati</taxon>
        <taxon>Actinomycetota</taxon>
        <taxon>Actinomycetes</taxon>
        <taxon>Streptosporangiales</taxon>
        <taxon>Streptosporangiaceae</taxon>
        <taxon>Microbispora</taxon>
    </lineage>
</organism>
<dbReference type="Proteomes" id="UP000313066">
    <property type="component" value="Unassembled WGS sequence"/>
</dbReference>
<dbReference type="PROSITE" id="PS51186">
    <property type="entry name" value="GNAT"/>
    <property type="match status" value="1"/>
</dbReference>
<dbReference type="Gene3D" id="3.40.630.30">
    <property type="match status" value="1"/>
</dbReference>
<keyword evidence="3" id="KW-1185">Reference proteome</keyword>
<dbReference type="GO" id="GO:0016747">
    <property type="term" value="F:acyltransferase activity, transferring groups other than amino-acyl groups"/>
    <property type="evidence" value="ECO:0007669"/>
    <property type="project" value="InterPro"/>
</dbReference>
<accession>A0A5N6C0F4</accession>
<evidence type="ECO:0000259" key="1">
    <source>
        <dbReference type="PROSITE" id="PS51186"/>
    </source>
</evidence>
<proteinExistence type="predicted"/>